<feature type="compositionally biased region" description="Polar residues" evidence="4">
    <location>
        <begin position="129"/>
        <end position="140"/>
    </location>
</feature>
<feature type="compositionally biased region" description="Low complexity" evidence="4">
    <location>
        <begin position="101"/>
        <end position="128"/>
    </location>
</feature>
<evidence type="ECO:0000256" key="2">
    <source>
        <dbReference type="ARBA" id="ARBA00014031"/>
    </source>
</evidence>
<dbReference type="RefSeq" id="WP_084720604.1">
    <property type="nucleotide sequence ID" value="NZ_BJYZ01000016.1"/>
</dbReference>
<gene>
    <name evidence="6" type="ORF">SAE02_35930</name>
</gene>
<protein>
    <recommendedName>
        <fullName evidence="2">Curli production assembly/transport component CsgF</fullName>
    </recommendedName>
</protein>
<reference evidence="6 7" key="1">
    <citation type="submission" date="2019-07" db="EMBL/GenBank/DDBJ databases">
        <title>Whole genome shotgun sequence of Skermanella aerolata NBRC 106429.</title>
        <authorList>
            <person name="Hosoyama A."/>
            <person name="Uohara A."/>
            <person name="Ohji S."/>
            <person name="Ichikawa N."/>
        </authorList>
    </citation>
    <scope>NUCLEOTIDE SEQUENCE [LARGE SCALE GENOMIC DNA]</scope>
    <source>
        <strain evidence="6 7">NBRC 106429</strain>
    </source>
</reference>
<proteinExistence type="predicted"/>
<sequence length="140" mass="13827">MAKVSNSLIAGTILLVCLNGTAAAGQLTYRPINPSFGGDPFNSAHLLGIANANDRYKDPDAVDIEEVLNNIDFGTAGATTAGTTGTAGSGVLTDGIGNGTSSGAVNTTTDTTTGTSSGTATRSGLGLSITPNSDGSFTIR</sequence>
<comment type="caution">
    <text evidence="6">The sequence shown here is derived from an EMBL/GenBank/DDBJ whole genome shotgun (WGS) entry which is preliminary data.</text>
</comment>
<feature type="signal peptide" evidence="5">
    <location>
        <begin position="1"/>
        <end position="22"/>
    </location>
</feature>
<evidence type="ECO:0000256" key="1">
    <source>
        <dbReference type="ARBA" id="ARBA00003989"/>
    </source>
</evidence>
<keyword evidence="3 5" id="KW-0732">Signal</keyword>
<evidence type="ECO:0000256" key="4">
    <source>
        <dbReference type="SAM" id="MobiDB-lite"/>
    </source>
</evidence>
<name>A0A512DSM2_9PROT</name>
<organism evidence="6 7">
    <name type="scientific">Skermanella aerolata</name>
    <dbReference type="NCBI Taxonomy" id="393310"/>
    <lineage>
        <taxon>Bacteria</taxon>
        <taxon>Pseudomonadati</taxon>
        <taxon>Pseudomonadota</taxon>
        <taxon>Alphaproteobacteria</taxon>
        <taxon>Rhodospirillales</taxon>
        <taxon>Azospirillaceae</taxon>
        <taxon>Skermanella</taxon>
    </lineage>
</organism>
<dbReference type="Pfam" id="PF10614">
    <property type="entry name" value="CsgF"/>
    <property type="match status" value="1"/>
</dbReference>
<dbReference type="AlphaFoldDB" id="A0A512DSM2"/>
<feature type="chain" id="PRO_5021697110" description="Curli production assembly/transport component CsgF" evidence="5">
    <location>
        <begin position="23"/>
        <end position="140"/>
    </location>
</feature>
<comment type="function">
    <text evidence="1">May be involved in the biogenesis of curli organelles.</text>
</comment>
<evidence type="ECO:0000313" key="6">
    <source>
        <dbReference type="EMBL" id="GEO39445.1"/>
    </source>
</evidence>
<dbReference type="InterPro" id="IPR018893">
    <property type="entry name" value="T8SS_CsgF"/>
</dbReference>
<evidence type="ECO:0000256" key="5">
    <source>
        <dbReference type="SAM" id="SignalP"/>
    </source>
</evidence>
<keyword evidence="7" id="KW-1185">Reference proteome</keyword>
<evidence type="ECO:0000313" key="7">
    <source>
        <dbReference type="Proteomes" id="UP000321523"/>
    </source>
</evidence>
<dbReference type="Proteomes" id="UP000321523">
    <property type="component" value="Unassembled WGS sequence"/>
</dbReference>
<feature type="region of interest" description="Disordered" evidence="4">
    <location>
        <begin position="99"/>
        <end position="140"/>
    </location>
</feature>
<accession>A0A512DSM2</accession>
<dbReference type="EMBL" id="BJYZ01000016">
    <property type="protein sequence ID" value="GEO39445.1"/>
    <property type="molecule type" value="Genomic_DNA"/>
</dbReference>
<evidence type="ECO:0000256" key="3">
    <source>
        <dbReference type="ARBA" id="ARBA00022729"/>
    </source>
</evidence>
<dbReference type="OrthoDB" id="1443407at2"/>